<keyword evidence="2" id="KW-0731">Sigma factor</keyword>
<dbReference type="HOGENOM" id="CLU_014793_8_1_9"/>
<dbReference type="PANTHER" id="PTHR30385">
    <property type="entry name" value="SIGMA FACTOR F FLAGELLAR"/>
    <property type="match status" value="1"/>
</dbReference>
<dbReference type="PRINTS" id="PR00046">
    <property type="entry name" value="SIGMA70FCT"/>
</dbReference>
<dbReference type="InterPro" id="IPR013324">
    <property type="entry name" value="RNA_pol_sigma_r3/r4-like"/>
</dbReference>
<evidence type="ECO:0000256" key="4">
    <source>
        <dbReference type="ARBA" id="ARBA00023163"/>
    </source>
</evidence>
<protein>
    <recommendedName>
        <fullName evidence="9">RNA polymerase sigma-70 domain-containing protein</fullName>
    </recommendedName>
</protein>
<dbReference type="NCBIfam" id="TIGR02479">
    <property type="entry name" value="FliA_WhiG"/>
    <property type="match status" value="1"/>
</dbReference>
<dbReference type="Pfam" id="PF04542">
    <property type="entry name" value="Sigma70_r2"/>
    <property type="match status" value="1"/>
</dbReference>
<dbReference type="InterPro" id="IPR013325">
    <property type="entry name" value="RNA_pol_sigma_r2"/>
</dbReference>
<dbReference type="Proteomes" id="UP000005384">
    <property type="component" value="Unassembled WGS sequence"/>
</dbReference>
<dbReference type="InterPro" id="IPR007630">
    <property type="entry name" value="RNA_pol_sigma70_r4"/>
</dbReference>
<evidence type="ECO:0008006" key="9">
    <source>
        <dbReference type="Google" id="ProtNLM"/>
    </source>
</evidence>
<dbReference type="InterPro" id="IPR007627">
    <property type="entry name" value="RNA_pol_sigma70_r2"/>
</dbReference>
<dbReference type="PANTHER" id="PTHR30385:SF7">
    <property type="entry name" value="RNA POLYMERASE SIGMA FACTOR FLIA"/>
    <property type="match status" value="1"/>
</dbReference>
<evidence type="ECO:0000259" key="5">
    <source>
        <dbReference type="Pfam" id="PF04542"/>
    </source>
</evidence>
<gene>
    <name evidence="7" type="ORF">HMPREF9473_04672</name>
</gene>
<evidence type="ECO:0000256" key="3">
    <source>
        <dbReference type="ARBA" id="ARBA00023125"/>
    </source>
</evidence>
<dbReference type="EMBL" id="ADLN01000120">
    <property type="protein sequence ID" value="EHI57563.1"/>
    <property type="molecule type" value="Genomic_DNA"/>
</dbReference>
<dbReference type="Gene3D" id="1.10.1740.10">
    <property type="match status" value="1"/>
</dbReference>
<dbReference type="RefSeq" id="WP_006782660.1">
    <property type="nucleotide sequence ID" value="NZ_CP040506.1"/>
</dbReference>
<comment type="caution">
    <text evidence="7">The sequence shown here is derived from an EMBL/GenBank/DDBJ whole genome shotgun (WGS) entry which is preliminary data.</text>
</comment>
<reference evidence="7 8" key="1">
    <citation type="submission" date="2011-08" db="EMBL/GenBank/DDBJ databases">
        <title>The Genome Sequence of Clostridium hathewayi WAL-18680.</title>
        <authorList>
            <consortium name="The Broad Institute Genome Sequencing Platform"/>
            <person name="Earl A."/>
            <person name="Ward D."/>
            <person name="Feldgarden M."/>
            <person name="Gevers D."/>
            <person name="Finegold S.M."/>
            <person name="Summanen P.H."/>
            <person name="Molitoris D.R."/>
            <person name="Song M."/>
            <person name="Daigneault M."/>
            <person name="Allen-Vercoe E."/>
            <person name="Young S.K."/>
            <person name="Zeng Q."/>
            <person name="Gargeya S."/>
            <person name="Fitzgerald M."/>
            <person name="Haas B."/>
            <person name="Abouelleil A."/>
            <person name="Alvarado L."/>
            <person name="Arachchi H.M."/>
            <person name="Berlin A."/>
            <person name="Brown A."/>
            <person name="Chapman S.B."/>
            <person name="Chen Z."/>
            <person name="Dunbar C."/>
            <person name="Freedman E."/>
            <person name="Gearin G."/>
            <person name="Gellesch M."/>
            <person name="Goldberg J."/>
            <person name="Griggs A."/>
            <person name="Gujja S."/>
            <person name="Heiman D."/>
            <person name="Howarth C."/>
            <person name="Larson L."/>
            <person name="Lui A."/>
            <person name="MacDonald P.J.P."/>
            <person name="Montmayeur A."/>
            <person name="Murphy C."/>
            <person name="Neiman D."/>
            <person name="Pearson M."/>
            <person name="Priest M."/>
            <person name="Roberts A."/>
            <person name="Saif S."/>
            <person name="Shea T."/>
            <person name="Shenoy N."/>
            <person name="Sisk P."/>
            <person name="Stolte C."/>
            <person name="Sykes S."/>
            <person name="Wortman J."/>
            <person name="Nusbaum C."/>
            <person name="Birren B."/>
        </authorList>
    </citation>
    <scope>NUCLEOTIDE SEQUENCE [LARGE SCALE GENOMIC DNA]</scope>
    <source>
        <strain evidence="7 8">WAL-18680</strain>
    </source>
</reference>
<feature type="domain" description="RNA polymerase sigma-70 region 4" evidence="6">
    <location>
        <begin position="177"/>
        <end position="225"/>
    </location>
</feature>
<evidence type="ECO:0000256" key="1">
    <source>
        <dbReference type="ARBA" id="ARBA00023015"/>
    </source>
</evidence>
<dbReference type="SUPFAM" id="SSF88659">
    <property type="entry name" value="Sigma3 and sigma4 domains of RNA polymerase sigma factors"/>
    <property type="match status" value="2"/>
</dbReference>
<sequence length="234" mass="26741">MQKDSLILQYLPIVRKAAVQLRGMAGSLLQEEDLVDQGVIALMECLERYDESRGAKFETYAFLRVRGAMIDYIRSQDWVPHRARNFQKKVDEACAMISNEKMREADAQEVADYLDIPVEKVENHIQYMNHAAVLSFENVLQDMTGLVAKGELEAEDVSTKPEESLFYKELREQLAAAIDSLGEKERLVISLYYYEELKYSEIAEILGIGQSRVCQIHTKAIGKLKASMEEYMKG</sequence>
<dbReference type="CDD" id="cd06171">
    <property type="entry name" value="Sigma70_r4"/>
    <property type="match status" value="1"/>
</dbReference>
<dbReference type="InterPro" id="IPR000943">
    <property type="entry name" value="RNA_pol_sigma70"/>
</dbReference>
<name>G5IME4_9FIRM</name>
<evidence type="ECO:0000313" key="8">
    <source>
        <dbReference type="Proteomes" id="UP000005384"/>
    </source>
</evidence>
<dbReference type="AlphaFoldDB" id="G5IME4"/>
<dbReference type="NCBIfam" id="NF005413">
    <property type="entry name" value="PRK06986.1"/>
    <property type="match status" value="1"/>
</dbReference>
<evidence type="ECO:0000259" key="6">
    <source>
        <dbReference type="Pfam" id="PF04545"/>
    </source>
</evidence>
<keyword evidence="8" id="KW-1185">Reference proteome</keyword>
<dbReference type="InterPro" id="IPR012845">
    <property type="entry name" value="RNA_pol_sigma_FliA_WhiG"/>
</dbReference>
<evidence type="ECO:0000313" key="7">
    <source>
        <dbReference type="EMBL" id="EHI57563.1"/>
    </source>
</evidence>
<evidence type="ECO:0000256" key="2">
    <source>
        <dbReference type="ARBA" id="ARBA00023082"/>
    </source>
</evidence>
<dbReference type="GO" id="GO:0006352">
    <property type="term" value="P:DNA-templated transcription initiation"/>
    <property type="evidence" value="ECO:0007669"/>
    <property type="project" value="InterPro"/>
</dbReference>
<dbReference type="NCBIfam" id="TIGR02937">
    <property type="entry name" value="sigma70-ECF"/>
    <property type="match status" value="1"/>
</dbReference>
<organism evidence="7 8">
    <name type="scientific">Hungatella hathewayi WAL-18680</name>
    <dbReference type="NCBI Taxonomy" id="742737"/>
    <lineage>
        <taxon>Bacteria</taxon>
        <taxon>Bacillati</taxon>
        <taxon>Bacillota</taxon>
        <taxon>Clostridia</taxon>
        <taxon>Lachnospirales</taxon>
        <taxon>Lachnospiraceae</taxon>
        <taxon>Hungatella</taxon>
    </lineage>
</organism>
<proteinExistence type="predicted"/>
<dbReference type="Pfam" id="PF04545">
    <property type="entry name" value="Sigma70_r4"/>
    <property type="match status" value="1"/>
</dbReference>
<feature type="domain" description="RNA polymerase sigma-70 region 2" evidence="5">
    <location>
        <begin position="6"/>
        <end position="78"/>
    </location>
</feature>
<accession>G5IME4</accession>
<keyword evidence="4" id="KW-0804">Transcription</keyword>
<dbReference type="PATRIC" id="fig|742737.3.peg.4660"/>
<dbReference type="GO" id="GO:0016987">
    <property type="term" value="F:sigma factor activity"/>
    <property type="evidence" value="ECO:0007669"/>
    <property type="project" value="UniProtKB-KW"/>
</dbReference>
<dbReference type="SUPFAM" id="SSF88946">
    <property type="entry name" value="Sigma2 domain of RNA polymerase sigma factors"/>
    <property type="match status" value="1"/>
</dbReference>
<dbReference type="Gene3D" id="1.20.140.160">
    <property type="match status" value="1"/>
</dbReference>
<dbReference type="GO" id="GO:0003899">
    <property type="term" value="F:DNA-directed RNA polymerase activity"/>
    <property type="evidence" value="ECO:0007669"/>
    <property type="project" value="InterPro"/>
</dbReference>
<keyword evidence="3" id="KW-0238">DNA-binding</keyword>
<keyword evidence="1" id="KW-0805">Transcription regulation</keyword>
<dbReference type="OrthoDB" id="9799825at2"/>
<dbReference type="GO" id="GO:0003677">
    <property type="term" value="F:DNA binding"/>
    <property type="evidence" value="ECO:0007669"/>
    <property type="project" value="UniProtKB-KW"/>
</dbReference>
<dbReference type="InterPro" id="IPR014284">
    <property type="entry name" value="RNA_pol_sigma-70_dom"/>
</dbReference>